<dbReference type="Proteomes" id="UP001141327">
    <property type="component" value="Unassembled WGS sequence"/>
</dbReference>
<evidence type="ECO:0000313" key="1">
    <source>
        <dbReference type="EMBL" id="KAJ4455334.1"/>
    </source>
</evidence>
<reference evidence="1" key="1">
    <citation type="journal article" date="2022" name="bioRxiv">
        <title>Genomics of Preaxostyla Flagellates Illuminates Evolutionary Transitions and the Path Towards Mitochondrial Loss.</title>
        <authorList>
            <person name="Novak L.V.F."/>
            <person name="Treitli S.C."/>
            <person name="Pyrih J."/>
            <person name="Halakuc P."/>
            <person name="Pipaliya S.V."/>
            <person name="Vacek V."/>
            <person name="Brzon O."/>
            <person name="Soukal P."/>
            <person name="Eme L."/>
            <person name="Dacks J.B."/>
            <person name="Karnkowska A."/>
            <person name="Elias M."/>
            <person name="Hampl V."/>
        </authorList>
    </citation>
    <scope>NUCLEOTIDE SEQUENCE</scope>
    <source>
        <strain evidence="1">RCP-MX</strain>
    </source>
</reference>
<name>A0ABQ8U7M2_9EUKA</name>
<keyword evidence="2" id="KW-1185">Reference proteome</keyword>
<protein>
    <submittedName>
        <fullName evidence="1">Uncharacterized protein</fullName>
    </submittedName>
</protein>
<evidence type="ECO:0000313" key="2">
    <source>
        <dbReference type="Proteomes" id="UP001141327"/>
    </source>
</evidence>
<organism evidence="1 2">
    <name type="scientific">Paratrimastix pyriformis</name>
    <dbReference type="NCBI Taxonomy" id="342808"/>
    <lineage>
        <taxon>Eukaryota</taxon>
        <taxon>Metamonada</taxon>
        <taxon>Preaxostyla</taxon>
        <taxon>Paratrimastigidae</taxon>
        <taxon>Paratrimastix</taxon>
    </lineage>
</organism>
<accession>A0ABQ8U7M2</accession>
<gene>
    <name evidence="1" type="ORF">PAPYR_9724</name>
</gene>
<sequence>MDLFIPFFTADALSSSTDRFRSSQSPVVDDSMSLFGPQYTVSAMQSTLTARPSRGKGRGVLRFRPLAPVPAAAQHSGVSGRLGAFPRVALTRNGPLRLPPTMQLGAWTALTHPGPAQGRPRQNLHGTACEVYICPHLFSRLSSEFGHSLAEIFSVSRNFCEAAPIIFGCGRPPLKAGRGSLQAPFEATAFSPL</sequence>
<dbReference type="EMBL" id="JAPMOS010000111">
    <property type="protein sequence ID" value="KAJ4455334.1"/>
    <property type="molecule type" value="Genomic_DNA"/>
</dbReference>
<comment type="caution">
    <text evidence="1">The sequence shown here is derived from an EMBL/GenBank/DDBJ whole genome shotgun (WGS) entry which is preliminary data.</text>
</comment>
<proteinExistence type="predicted"/>